<protein>
    <submittedName>
        <fullName evidence="2">Uncharacterized protein</fullName>
    </submittedName>
</protein>
<dbReference type="Proteomes" id="UP000250235">
    <property type="component" value="Unassembled WGS sequence"/>
</dbReference>
<evidence type="ECO:0000313" key="2">
    <source>
        <dbReference type="EMBL" id="KZV24520.1"/>
    </source>
</evidence>
<proteinExistence type="predicted"/>
<dbReference type="AlphaFoldDB" id="A0A2Z7AUG7"/>
<sequence>MATLVTAMLAKIAAQHRALASNLSVGKLQSQEILTSFKSDFNERMTSLEQNVKYLQTSHDDLVNRQWRQHLDLLRWGNKLKADLSSEITSSRLMLQEEAQKTSSEVNSSLASLSSQLAEVFAHLKRAGDVRKEEDGSSSSKERESSSADRYRDSGWKRRWV</sequence>
<dbReference type="EMBL" id="KV012626">
    <property type="protein sequence ID" value="KZV24520.1"/>
    <property type="molecule type" value="Genomic_DNA"/>
</dbReference>
<accession>A0A2Z7AUG7</accession>
<gene>
    <name evidence="2" type="ORF">F511_17928</name>
</gene>
<feature type="region of interest" description="Disordered" evidence="1">
    <location>
        <begin position="127"/>
        <end position="161"/>
    </location>
</feature>
<evidence type="ECO:0000256" key="1">
    <source>
        <dbReference type="SAM" id="MobiDB-lite"/>
    </source>
</evidence>
<keyword evidence="3" id="KW-1185">Reference proteome</keyword>
<name>A0A2Z7AUG7_9LAMI</name>
<evidence type="ECO:0000313" key="3">
    <source>
        <dbReference type="Proteomes" id="UP000250235"/>
    </source>
</evidence>
<organism evidence="2 3">
    <name type="scientific">Dorcoceras hygrometricum</name>
    <dbReference type="NCBI Taxonomy" id="472368"/>
    <lineage>
        <taxon>Eukaryota</taxon>
        <taxon>Viridiplantae</taxon>
        <taxon>Streptophyta</taxon>
        <taxon>Embryophyta</taxon>
        <taxon>Tracheophyta</taxon>
        <taxon>Spermatophyta</taxon>
        <taxon>Magnoliopsida</taxon>
        <taxon>eudicotyledons</taxon>
        <taxon>Gunneridae</taxon>
        <taxon>Pentapetalae</taxon>
        <taxon>asterids</taxon>
        <taxon>lamiids</taxon>
        <taxon>Lamiales</taxon>
        <taxon>Gesneriaceae</taxon>
        <taxon>Didymocarpoideae</taxon>
        <taxon>Trichosporeae</taxon>
        <taxon>Loxocarpinae</taxon>
        <taxon>Dorcoceras</taxon>
    </lineage>
</organism>
<reference evidence="2 3" key="1">
    <citation type="journal article" date="2015" name="Proc. Natl. Acad. Sci. U.S.A.">
        <title>The resurrection genome of Boea hygrometrica: A blueprint for survival of dehydration.</title>
        <authorList>
            <person name="Xiao L."/>
            <person name="Yang G."/>
            <person name="Zhang L."/>
            <person name="Yang X."/>
            <person name="Zhao S."/>
            <person name="Ji Z."/>
            <person name="Zhou Q."/>
            <person name="Hu M."/>
            <person name="Wang Y."/>
            <person name="Chen M."/>
            <person name="Xu Y."/>
            <person name="Jin H."/>
            <person name="Xiao X."/>
            <person name="Hu G."/>
            <person name="Bao F."/>
            <person name="Hu Y."/>
            <person name="Wan P."/>
            <person name="Li L."/>
            <person name="Deng X."/>
            <person name="Kuang T."/>
            <person name="Xiang C."/>
            <person name="Zhu J.K."/>
            <person name="Oliver M.J."/>
            <person name="He Y."/>
        </authorList>
    </citation>
    <scope>NUCLEOTIDE SEQUENCE [LARGE SCALE GENOMIC DNA]</scope>
    <source>
        <strain evidence="3">cv. XS01</strain>
    </source>
</reference>